<dbReference type="GeneID" id="61894300"/>
<evidence type="ECO:0000313" key="4">
    <source>
        <dbReference type="Proteomes" id="UP000195953"/>
    </source>
</evidence>
<dbReference type="EMBL" id="LT853882">
    <property type="protein sequence ID" value="SMQ99156.1"/>
    <property type="molecule type" value="Genomic_DNA"/>
</dbReference>
<keyword evidence="3" id="KW-1185">Reference proteome</keyword>
<sequence length="77" mass="8662">MMIEDTLLQRFGPLLSMAQLASVLDRSPDGLRVSLRTASEWAGRINKARFKIGRRVYFRTSQIAEVLSDESLYGTGN</sequence>
<protein>
    <recommendedName>
        <fullName evidence="5">Plasmid-related protein</fullName>
    </recommendedName>
</protein>
<evidence type="ECO:0000313" key="2">
    <source>
        <dbReference type="EMBL" id="SMR03196.1"/>
    </source>
</evidence>
<reference evidence="2 4" key="1">
    <citation type="submission" date="2017-05" db="EMBL/GenBank/DDBJ databases">
        <authorList>
            <person name="Song R."/>
            <person name="Chenine A.L."/>
            <person name="Ruprecht R.M."/>
        </authorList>
    </citation>
    <scope>NUCLEOTIDE SEQUENCE [LARGE SCALE GENOMIC DNA]</scope>
    <source>
        <strain evidence="2">PD5205</strain>
    </source>
</reference>
<dbReference type="RefSeq" id="WP_002805742.1">
    <property type="nucleotide sequence ID" value="NZ_CP016830.1"/>
</dbReference>
<dbReference type="EMBL" id="LT853885">
    <property type="protein sequence ID" value="SMR03196.1"/>
    <property type="molecule type" value="Genomic_DNA"/>
</dbReference>
<dbReference type="OrthoDB" id="8910937at2"/>
<dbReference type="AlphaFoldDB" id="A0A1Y6HJ43"/>
<reference evidence="1 3" key="2">
    <citation type="submission" date="2017-05" db="EMBL/GenBank/DDBJ databases">
        <authorList>
            <person name="Blom J."/>
        </authorList>
    </citation>
    <scope>NUCLEOTIDE SEQUENCE [LARGE SCALE GENOMIC DNA]</scope>
    <source>
        <strain evidence="1">PD885</strain>
    </source>
</reference>
<name>A0A1Y6HJ43_9XANT</name>
<dbReference type="Proteomes" id="UP000195953">
    <property type="component" value="Chromosome 1"/>
</dbReference>
<evidence type="ECO:0000313" key="1">
    <source>
        <dbReference type="EMBL" id="SMQ99156.1"/>
    </source>
</evidence>
<dbReference type="KEGG" id="xfr:BER92_09115"/>
<accession>A0A1Y6HJ43</accession>
<evidence type="ECO:0008006" key="5">
    <source>
        <dbReference type="Google" id="ProtNLM"/>
    </source>
</evidence>
<proteinExistence type="predicted"/>
<dbReference type="Proteomes" id="UP000195877">
    <property type="component" value="Chromosome 1"/>
</dbReference>
<organism evidence="2 4">
    <name type="scientific">Xanthomonas fragariae</name>
    <dbReference type="NCBI Taxonomy" id="48664"/>
    <lineage>
        <taxon>Bacteria</taxon>
        <taxon>Pseudomonadati</taxon>
        <taxon>Pseudomonadota</taxon>
        <taxon>Gammaproteobacteria</taxon>
        <taxon>Lysobacterales</taxon>
        <taxon>Lysobacteraceae</taxon>
        <taxon>Xanthomonas</taxon>
    </lineage>
</organism>
<dbReference type="STRING" id="48664.BER92_09115"/>
<evidence type="ECO:0000313" key="3">
    <source>
        <dbReference type="Proteomes" id="UP000195877"/>
    </source>
</evidence>
<gene>
    <name evidence="2" type="ORF">PD5205_01893</name>
    <name evidence="1" type="ORF">PD885_01912</name>
</gene>